<comment type="subcellular location">
    <subcellularLocation>
        <location evidence="2 13">Cell membrane</location>
        <topology evidence="2 13">Multi-pass membrane protein</topology>
    </subcellularLocation>
</comment>
<dbReference type="GO" id="GO:0006824">
    <property type="term" value="P:cobalt ion transport"/>
    <property type="evidence" value="ECO:0007669"/>
    <property type="project" value="UniProtKB-KW"/>
</dbReference>
<feature type="transmembrane region" description="Helical" evidence="13">
    <location>
        <begin position="263"/>
        <end position="285"/>
    </location>
</feature>
<evidence type="ECO:0000256" key="6">
    <source>
        <dbReference type="ARBA" id="ARBA00022596"/>
    </source>
</evidence>
<dbReference type="Proteomes" id="UP000032232">
    <property type="component" value="Unassembled WGS sequence"/>
</dbReference>
<feature type="transmembrane region" description="Helical" evidence="13">
    <location>
        <begin position="97"/>
        <end position="125"/>
    </location>
</feature>
<dbReference type="OrthoDB" id="9812956at2"/>
<keyword evidence="12" id="KW-0170">Cobalt</keyword>
<feature type="transmembrane region" description="Helical" evidence="13">
    <location>
        <begin position="137"/>
        <end position="155"/>
    </location>
</feature>
<evidence type="ECO:0000256" key="10">
    <source>
        <dbReference type="ARBA" id="ARBA00023112"/>
    </source>
</evidence>
<evidence type="ECO:0000256" key="13">
    <source>
        <dbReference type="RuleBase" id="RU362101"/>
    </source>
</evidence>
<dbReference type="InterPro" id="IPR051224">
    <property type="entry name" value="NiCoT_RcnA"/>
</dbReference>
<evidence type="ECO:0000313" key="14">
    <source>
        <dbReference type="EMBL" id="KIT15761.1"/>
    </source>
</evidence>
<sequence>MRLKPAIPFLLVLAGGLAAWQFVPWPAVLHWAVTGQREFQDAMARALRAAQAGEPAAVWALCSATALYGFVHALGPGHGKVLLGGAALASGATLRRMTWLTLAASLAQAASAILLVGALAVLLGLGARTMGDVADAWLAPASYVAIAAIGGYLIFRGLRLWRAPAAKPCTSCGHAHGPTLEETASLSSGKDALLLIGSVAIRPCTGALFVLAIALRFEIFWIGALAVVAMGLGSAAFNLTVAWSGVAARRFAVIGASGGELRLVSAGLHIAGGALIAALSVTWLVTFAL</sequence>
<accession>A0A0D1EFV6</accession>
<feature type="transmembrane region" description="Helical" evidence="13">
    <location>
        <begin position="192"/>
        <end position="213"/>
    </location>
</feature>
<proteinExistence type="inferred from homology"/>
<comment type="function">
    <text evidence="1">Efflux system for nickel and cobalt.</text>
</comment>
<keyword evidence="7 13" id="KW-0812">Transmembrane</keyword>
<dbReference type="GO" id="GO:0046583">
    <property type="term" value="F:monoatomic cation efflux transmembrane transporter activity"/>
    <property type="evidence" value="ECO:0007669"/>
    <property type="project" value="TreeGrafter"/>
</dbReference>
<dbReference type="GO" id="GO:0010045">
    <property type="term" value="P:response to nickel cation"/>
    <property type="evidence" value="ECO:0007669"/>
    <property type="project" value="TreeGrafter"/>
</dbReference>
<dbReference type="PANTHER" id="PTHR40659:SF1">
    <property type="entry name" value="NICKEL_COBALT EFFLUX SYSTEM RCNA"/>
    <property type="match status" value="1"/>
</dbReference>
<dbReference type="RefSeq" id="WP_043919303.1">
    <property type="nucleotide sequence ID" value="NZ_FZPF01000011.1"/>
</dbReference>
<keyword evidence="3" id="KW-0171">Cobalt transport</keyword>
<evidence type="ECO:0000256" key="7">
    <source>
        <dbReference type="ARBA" id="ARBA00022692"/>
    </source>
</evidence>
<reference evidence="14 15" key="1">
    <citation type="submission" date="2015-02" db="EMBL/GenBank/DDBJ databases">
        <title>Genome Sequence of Jannaschia aquimarina DSM28248, a member of the Roseobacter clade.</title>
        <authorList>
            <person name="Voget S."/>
            <person name="Daniel R."/>
        </authorList>
    </citation>
    <scope>NUCLEOTIDE SEQUENCE [LARGE SCALE GENOMIC DNA]</scope>
    <source>
        <strain evidence="14 15">GSW-M26</strain>
    </source>
</reference>
<feature type="transmembrane region" description="Helical" evidence="13">
    <location>
        <begin position="219"/>
        <end position="243"/>
    </location>
</feature>
<keyword evidence="9" id="KW-0406">Ion transport</keyword>
<evidence type="ECO:0000256" key="3">
    <source>
        <dbReference type="ARBA" id="ARBA00022426"/>
    </source>
</evidence>
<keyword evidence="4 13" id="KW-0813">Transport</keyword>
<keyword evidence="15" id="KW-1185">Reference proteome</keyword>
<keyword evidence="11 13" id="KW-0472">Membrane</keyword>
<dbReference type="PATRIC" id="fig|935700.4.peg.2580"/>
<evidence type="ECO:0000256" key="12">
    <source>
        <dbReference type="ARBA" id="ARBA00023285"/>
    </source>
</evidence>
<evidence type="ECO:0000256" key="11">
    <source>
        <dbReference type="ARBA" id="ARBA00023136"/>
    </source>
</evidence>
<dbReference type="GO" id="GO:0015099">
    <property type="term" value="F:nickel cation transmembrane transporter activity"/>
    <property type="evidence" value="ECO:0007669"/>
    <property type="project" value="UniProtKB-UniRule"/>
</dbReference>
<gene>
    <name evidence="14" type="ORF">jaqu_25030</name>
</gene>
<dbReference type="InterPro" id="IPR011541">
    <property type="entry name" value="Ni/Co_transpt_high_affinity"/>
</dbReference>
<dbReference type="Pfam" id="PF03824">
    <property type="entry name" value="NicO"/>
    <property type="match status" value="1"/>
</dbReference>
<name>A0A0D1EFV6_9RHOB</name>
<evidence type="ECO:0000256" key="5">
    <source>
        <dbReference type="ARBA" id="ARBA00022475"/>
    </source>
</evidence>
<evidence type="ECO:0000256" key="4">
    <source>
        <dbReference type="ARBA" id="ARBA00022448"/>
    </source>
</evidence>
<evidence type="ECO:0000256" key="9">
    <source>
        <dbReference type="ARBA" id="ARBA00023065"/>
    </source>
</evidence>
<evidence type="ECO:0000256" key="1">
    <source>
        <dbReference type="ARBA" id="ARBA00002510"/>
    </source>
</evidence>
<comment type="caution">
    <text evidence="14">The sequence shown here is derived from an EMBL/GenBank/DDBJ whole genome shotgun (WGS) entry which is preliminary data.</text>
</comment>
<keyword evidence="6" id="KW-0533">Nickel</keyword>
<keyword evidence="8 13" id="KW-1133">Transmembrane helix</keyword>
<keyword evidence="5" id="KW-1003">Cell membrane</keyword>
<comment type="similarity">
    <text evidence="13">Belongs to the NiCoT transporter (TC 2.A.52) family.</text>
</comment>
<evidence type="ECO:0000313" key="15">
    <source>
        <dbReference type="Proteomes" id="UP000032232"/>
    </source>
</evidence>
<dbReference type="STRING" id="935700.jaqu_25030"/>
<organism evidence="14 15">
    <name type="scientific">Jannaschia aquimarina</name>
    <dbReference type="NCBI Taxonomy" id="935700"/>
    <lineage>
        <taxon>Bacteria</taxon>
        <taxon>Pseudomonadati</taxon>
        <taxon>Pseudomonadota</taxon>
        <taxon>Alphaproteobacteria</taxon>
        <taxon>Rhodobacterales</taxon>
        <taxon>Roseobacteraceae</taxon>
        <taxon>Jannaschia</taxon>
    </lineage>
</organism>
<feature type="transmembrane region" description="Helical" evidence="13">
    <location>
        <begin position="56"/>
        <end position="76"/>
    </location>
</feature>
<dbReference type="PANTHER" id="PTHR40659">
    <property type="entry name" value="NICKEL/COBALT EFFLUX SYSTEM RCNA"/>
    <property type="match status" value="1"/>
</dbReference>
<dbReference type="EMBL" id="JYFE01000044">
    <property type="protein sequence ID" value="KIT15761.1"/>
    <property type="molecule type" value="Genomic_DNA"/>
</dbReference>
<keyword evidence="10" id="KW-0921">Nickel transport</keyword>
<dbReference type="GO" id="GO:0032025">
    <property type="term" value="P:response to cobalt ion"/>
    <property type="evidence" value="ECO:0007669"/>
    <property type="project" value="TreeGrafter"/>
</dbReference>
<protein>
    <recommendedName>
        <fullName evidence="13">Nickel/cobalt efflux system</fullName>
    </recommendedName>
</protein>
<evidence type="ECO:0000256" key="2">
    <source>
        <dbReference type="ARBA" id="ARBA00004651"/>
    </source>
</evidence>
<evidence type="ECO:0000256" key="8">
    <source>
        <dbReference type="ARBA" id="ARBA00022989"/>
    </source>
</evidence>
<dbReference type="AlphaFoldDB" id="A0A0D1EFV6"/>
<dbReference type="GO" id="GO:0005886">
    <property type="term" value="C:plasma membrane"/>
    <property type="evidence" value="ECO:0007669"/>
    <property type="project" value="UniProtKB-SubCell"/>
</dbReference>